<keyword evidence="2" id="KW-0732">Signal</keyword>
<reference evidence="4" key="1">
    <citation type="journal article" date="2019" name="Int. J. Syst. Evol. Microbiol.">
        <title>The Global Catalogue of Microorganisms (GCM) 10K type strain sequencing project: providing services to taxonomists for standard genome sequencing and annotation.</title>
        <authorList>
            <consortium name="The Broad Institute Genomics Platform"/>
            <consortium name="The Broad Institute Genome Sequencing Center for Infectious Disease"/>
            <person name="Wu L."/>
            <person name="Ma J."/>
        </authorList>
    </citation>
    <scope>NUCLEOTIDE SEQUENCE [LARGE SCALE GENOMIC DNA]</scope>
    <source>
        <strain evidence="4">CGMCC 4.7237</strain>
    </source>
</reference>
<dbReference type="PROSITE" id="PS51257">
    <property type="entry name" value="PROKAR_LIPOPROTEIN"/>
    <property type="match status" value="1"/>
</dbReference>
<gene>
    <name evidence="3" type="ORF">ACFO3J_05650</name>
</gene>
<feature type="chain" id="PRO_5045180476" description="Lipoprotein" evidence="2">
    <location>
        <begin position="27"/>
        <end position="215"/>
    </location>
</feature>
<protein>
    <recommendedName>
        <fullName evidence="5">Lipoprotein</fullName>
    </recommendedName>
</protein>
<name>A0ABV8HHB8_9ACTN</name>
<dbReference type="RefSeq" id="WP_386426691.1">
    <property type="nucleotide sequence ID" value="NZ_JBHSBB010000006.1"/>
</dbReference>
<feature type="compositionally biased region" description="Low complexity" evidence="1">
    <location>
        <begin position="67"/>
        <end position="90"/>
    </location>
</feature>
<evidence type="ECO:0000256" key="1">
    <source>
        <dbReference type="SAM" id="MobiDB-lite"/>
    </source>
</evidence>
<organism evidence="3 4">
    <name type="scientific">Streptomyces polygonati</name>
    <dbReference type="NCBI Taxonomy" id="1617087"/>
    <lineage>
        <taxon>Bacteria</taxon>
        <taxon>Bacillati</taxon>
        <taxon>Actinomycetota</taxon>
        <taxon>Actinomycetes</taxon>
        <taxon>Kitasatosporales</taxon>
        <taxon>Streptomycetaceae</taxon>
        <taxon>Streptomyces</taxon>
    </lineage>
</organism>
<proteinExistence type="predicted"/>
<feature type="region of interest" description="Disordered" evidence="1">
    <location>
        <begin position="25"/>
        <end position="90"/>
    </location>
</feature>
<evidence type="ECO:0008006" key="5">
    <source>
        <dbReference type="Google" id="ProtNLM"/>
    </source>
</evidence>
<keyword evidence="4" id="KW-1185">Reference proteome</keyword>
<dbReference type="Proteomes" id="UP001595765">
    <property type="component" value="Unassembled WGS sequence"/>
</dbReference>
<dbReference type="EMBL" id="JBHSBB010000006">
    <property type="protein sequence ID" value="MFC4030951.1"/>
    <property type="molecule type" value="Genomic_DNA"/>
</dbReference>
<feature type="signal peptide" evidence="2">
    <location>
        <begin position="1"/>
        <end position="26"/>
    </location>
</feature>
<evidence type="ECO:0000313" key="3">
    <source>
        <dbReference type="EMBL" id="MFC4030951.1"/>
    </source>
</evidence>
<evidence type="ECO:0000313" key="4">
    <source>
        <dbReference type="Proteomes" id="UP001595765"/>
    </source>
</evidence>
<sequence length="215" mass="21369">MSGRGWRAAGVAAGALALLAGCTAGGSEPADKAPPAVASAPPPVGSIAHPRPVECVEGTSTYRPPTAAHGAPAKSGAPSGPASAAPPASRNDLSAGGLILHGAAALADGDQQARGVHNADGWHYRVDSEVQDSRPVTVTIGAEQRARVGLQYGIGYGMSPAPSVSFHGCPGASTVFIGAFFVAGDGRACVPLDVRVGDGPSRRVVISFFDGRCPA</sequence>
<comment type="caution">
    <text evidence="3">The sequence shown here is derived from an EMBL/GenBank/DDBJ whole genome shotgun (WGS) entry which is preliminary data.</text>
</comment>
<accession>A0ABV8HHB8</accession>
<evidence type="ECO:0000256" key="2">
    <source>
        <dbReference type="SAM" id="SignalP"/>
    </source>
</evidence>